<name>A0A3E3K1N6_9FIRM</name>
<dbReference type="SUPFAM" id="SSF47413">
    <property type="entry name" value="lambda repressor-like DNA-binding domains"/>
    <property type="match status" value="1"/>
</dbReference>
<dbReference type="GO" id="GO:0003677">
    <property type="term" value="F:DNA binding"/>
    <property type="evidence" value="ECO:0007669"/>
    <property type="project" value="UniProtKB-KW"/>
</dbReference>
<dbReference type="EMBL" id="QVLX01000004">
    <property type="protein sequence ID" value="RGE86935.1"/>
    <property type="molecule type" value="Genomic_DNA"/>
</dbReference>
<feature type="domain" description="HTH cro/C1-type" evidence="2">
    <location>
        <begin position="7"/>
        <end position="61"/>
    </location>
</feature>
<dbReference type="Proteomes" id="UP000261080">
    <property type="component" value="Unassembled WGS sequence"/>
</dbReference>
<accession>A0A3E3K1N6</accession>
<dbReference type="SMART" id="SM00530">
    <property type="entry name" value="HTH_XRE"/>
    <property type="match status" value="1"/>
</dbReference>
<organism evidence="3 4">
    <name type="scientific">Sellimonas intestinalis</name>
    <dbReference type="NCBI Taxonomy" id="1653434"/>
    <lineage>
        <taxon>Bacteria</taxon>
        <taxon>Bacillati</taxon>
        <taxon>Bacillota</taxon>
        <taxon>Clostridia</taxon>
        <taxon>Lachnospirales</taxon>
        <taxon>Lachnospiraceae</taxon>
        <taxon>Sellimonas</taxon>
    </lineage>
</organism>
<dbReference type="InterPro" id="IPR001387">
    <property type="entry name" value="Cro/C1-type_HTH"/>
</dbReference>
<dbReference type="CDD" id="cd00093">
    <property type="entry name" value="HTH_XRE"/>
    <property type="match status" value="1"/>
</dbReference>
<dbReference type="Pfam" id="PF01381">
    <property type="entry name" value="HTH_3"/>
    <property type="match status" value="1"/>
</dbReference>
<dbReference type="PANTHER" id="PTHR46558">
    <property type="entry name" value="TRACRIPTIONAL REGULATORY PROTEIN-RELATED-RELATED"/>
    <property type="match status" value="1"/>
</dbReference>
<gene>
    <name evidence="3" type="ORF">DW016_08255</name>
</gene>
<reference evidence="3 4" key="1">
    <citation type="submission" date="2018-08" db="EMBL/GenBank/DDBJ databases">
        <title>A genome reference for cultivated species of the human gut microbiota.</title>
        <authorList>
            <person name="Zou Y."/>
            <person name="Xue W."/>
            <person name="Luo G."/>
        </authorList>
    </citation>
    <scope>NUCLEOTIDE SEQUENCE [LARGE SCALE GENOMIC DNA]</scope>
    <source>
        <strain evidence="3 4">AF37-2AT</strain>
    </source>
</reference>
<dbReference type="PROSITE" id="PS50943">
    <property type="entry name" value="HTH_CROC1"/>
    <property type="match status" value="1"/>
</dbReference>
<evidence type="ECO:0000256" key="1">
    <source>
        <dbReference type="ARBA" id="ARBA00023125"/>
    </source>
</evidence>
<dbReference type="PANTHER" id="PTHR46558:SF11">
    <property type="entry name" value="HTH-TYPE TRANSCRIPTIONAL REGULATOR XRE"/>
    <property type="match status" value="1"/>
</dbReference>
<sequence length="352" mass="40279">MNISEQIRNYRKSVGLTQEQVANALGVSASAVNKWEKGNSYPDISTLPALARLLQMDMNELFSFREELTDREIGQFVNELSEAVLEESIDTVFEMASKKIHEYPRCELLIYTVATVLNSALILSETDSKRRREYDASILGWLERTAESTNEKIRMSSEYMLAVKYTQMEEYEKADAYLAKIPDVTIDTTIMKTNVLIRKEGEDAAALFLEGKLMQTATTLQNYLYKLIEIEETTGNRQEAEQIADLAEQIISLCGMWKYGGVVPHLLLALYRKDSEGSIRLIREALNEARKPWDMEASPLYYRYAGTRQKKAGSAAGESFVRAFISEIETKKEYDFLKENPELEKILAEYRK</sequence>
<protein>
    <submittedName>
        <fullName evidence="3">Helix-turn-helix domain-containing protein</fullName>
    </submittedName>
</protein>
<evidence type="ECO:0000259" key="2">
    <source>
        <dbReference type="PROSITE" id="PS50943"/>
    </source>
</evidence>
<dbReference type="OrthoDB" id="9812495at2"/>
<dbReference type="AlphaFoldDB" id="A0A3E3K1N6"/>
<dbReference type="InterPro" id="IPR010982">
    <property type="entry name" value="Lambda_DNA-bd_dom_sf"/>
</dbReference>
<dbReference type="Gene3D" id="1.10.260.40">
    <property type="entry name" value="lambda repressor-like DNA-binding domains"/>
    <property type="match status" value="1"/>
</dbReference>
<comment type="caution">
    <text evidence="3">The sequence shown here is derived from an EMBL/GenBank/DDBJ whole genome shotgun (WGS) entry which is preliminary data.</text>
</comment>
<evidence type="ECO:0000313" key="3">
    <source>
        <dbReference type="EMBL" id="RGE86935.1"/>
    </source>
</evidence>
<keyword evidence="1" id="KW-0238">DNA-binding</keyword>
<evidence type="ECO:0000313" key="4">
    <source>
        <dbReference type="Proteomes" id="UP000261080"/>
    </source>
</evidence>
<proteinExistence type="predicted"/>
<dbReference type="RefSeq" id="WP_024732017.1">
    <property type="nucleotide sequence ID" value="NZ_CALBAT010000007.1"/>
</dbReference>
<keyword evidence="4" id="KW-1185">Reference proteome</keyword>